<keyword evidence="2" id="KW-1185">Reference proteome</keyword>
<protein>
    <submittedName>
        <fullName evidence="3">Uncharacterized protein LOC101858362</fullName>
    </submittedName>
</protein>
<dbReference type="RefSeq" id="XP_012943855.2">
    <property type="nucleotide sequence ID" value="XM_013088401.2"/>
</dbReference>
<gene>
    <name evidence="3" type="primary">LOC101858362</name>
</gene>
<accession>A0ABM1AA98</accession>
<feature type="region of interest" description="Disordered" evidence="1">
    <location>
        <begin position="31"/>
        <end position="60"/>
    </location>
</feature>
<sequence>MDSRDYGFGARGQDEGEEDLMNILLIKEDEINEDERSVENDGMFEATKQKRDEGSGRKSYDDVSHMDAVLTFPKDVLEKSACRKVPFSKSLSFAGDGTYHTTGSSDFEDSIYEMASPLVVSAVDLGFMGGGMGTFSHLSSSKMKSDDTHSHSSAAVWSLTQSSPMLASYSLQAGHNSMRSAPTQTQSTSKTPSTSNIKSASFSKFKKHKSITLPVSSTATSSNANFAGTFFDWSPTYRSPAMLPSISDTALADGSSSMDTPDSGFCTPNQDGLFDVARTTPGHFLGASASSDYDGTPSEFDGFLPDNIVTTPKARPLPLRRFRLENNMDAAQNADTASQDIFSCEEERMQTGEDSQFSDCASSAQGGLPDDCVEMEDLGLPSSLALSFAQSQSTERIRMFLFIK</sequence>
<feature type="compositionally biased region" description="Low complexity" evidence="1">
    <location>
        <begin position="180"/>
        <end position="197"/>
    </location>
</feature>
<reference evidence="3" key="1">
    <citation type="submission" date="2025-08" db="UniProtKB">
        <authorList>
            <consortium name="RefSeq"/>
        </authorList>
    </citation>
    <scope>IDENTIFICATION</scope>
</reference>
<feature type="region of interest" description="Disordered" evidence="1">
    <location>
        <begin position="175"/>
        <end position="197"/>
    </location>
</feature>
<proteinExistence type="predicted"/>
<dbReference type="Proteomes" id="UP000694888">
    <property type="component" value="Unplaced"/>
</dbReference>
<organism evidence="2 3">
    <name type="scientific">Aplysia californica</name>
    <name type="common">California sea hare</name>
    <dbReference type="NCBI Taxonomy" id="6500"/>
    <lineage>
        <taxon>Eukaryota</taxon>
        <taxon>Metazoa</taxon>
        <taxon>Spiralia</taxon>
        <taxon>Lophotrochozoa</taxon>
        <taxon>Mollusca</taxon>
        <taxon>Gastropoda</taxon>
        <taxon>Heterobranchia</taxon>
        <taxon>Euthyneura</taxon>
        <taxon>Tectipleura</taxon>
        <taxon>Aplysiida</taxon>
        <taxon>Aplysioidea</taxon>
        <taxon>Aplysiidae</taxon>
        <taxon>Aplysia</taxon>
    </lineage>
</organism>
<feature type="compositionally biased region" description="Basic and acidic residues" evidence="1">
    <location>
        <begin position="47"/>
        <end position="60"/>
    </location>
</feature>
<name>A0ABM1AA98_APLCA</name>
<dbReference type="GeneID" id="101858362"/>
<evidence type="ECO:0000313" key="2">
    <source>
        <dbReference type="Proteomes" id="UP000694888"/>
    </source>
</evidence>
<evidence type="ECO:0000256" key="1">
    <source>
        <dbReference type="SAM" id="MobiDB-lite"/>
    </source>
</evidence>
<evidence type="ECO:0000313" key="3">
    <source>
        <dbReference type="RefSeq" id="XP_012943855.2"/>
    </source>
</evidence>